<dbReference type="GeneID" id="20323496"/>
<dbReference type="GO" id="GO:0051087">
    <property type="term" value="F:protein-folding chaperone binding"/>
    <property type="evidence" value="ECO:0007669"/>
    <property type="project" value="TreeGrafter"/>
</dbReference>
<gene>
    <name evidence="6" type="ORF">T265_09323</name>
</gene>
<evidence type="ECO:0000256" key="3">
    <source>
        <dbReference type="ARBA" id="ARBA00022833"/>
    </source>
</evidence>
<dbReference type="RefSeq" id="XP_009173620.1">
    <property type="nucleotide sequence ID" value="XM_009175356.1"/>
</dbReference>
<dbReference type="GO" id="GO:0006457">
    <property type="term" value="P:protein folding"/>
    <property type="evidence" value="ECO:0007669"/>
    <property type="project" value="TreeGrafter"/>
</dbReference>
<evidence type="ECO:0000259" key="5">
    <source>
        <dbReference type="PROSITE" id="PS51501"/>
    </source>
</evidence>
<evidence type="ECO:0000256" key="1">
    <source>
        <dbReference type="ARBA" id="ARBA00022723"/>
    </source>
</evidence>
<evidence type="ECO:0000256" key="4">
    <source>
        <dbReference type="PROSITE-ProRule" id="PRU00834"/>
    </source>
</evidence>
<dbReference type="KEGG" id="ovi:T265_09323"/>
<dbReference type="CTD" id="20323496"/>
<sequence length="290" mass="31948">MWPFSGSLSRKTSMTSSAEFAGNGFYTLLPSHWPTASGSSTLHVVVRKEPFEEVGRLAYAARGQASATYALCSVHLSRASRSIWSLLSRPMLVKHVISIARRSLIVPQSSSAFTSARTYPSSLSCNPNHRTLCSATPTGNVVAVHPDNADSSDLDNTIRGKMYIEFTCKKCNHRSCKHFSKHAYQKGIVIIRCAGCQNLHLIADNLGWIKDKHWKLEDFVKVNRKARGPKGLMRELTDRKVRGSNPTSASRLPLSRLGPIGSIPTLMLPSGDLVVRHWKDSAAERCVTST</sequence>
<dbReference type="AlphaFoldDB" id="A0A074ZAM0"/>
<evidence type="ECO:0000313" key="6">
    <source>
        <dbReference type="EMBL" id="KER22617.1"/>
    </source>
</evidence>
<dbReference type="Proteomes" id="UP000054324">
    <property type="component" value="Unassembled WGS sequence"/>
</dbReference>
<dbReference type="EMBL" id="KL596888">
    <property type="protein sequence ID" value="KER22617.1"/>
    <property type="molecule type" value="Genomic_DNA"/>
</dbReference>
<dbReference type="InterPro" id="IPR007853">
    <property type="entry name" value="Znf_DNL-typ"/>
</dbReference>
<proteinExistence type="predicted"/>
<dbReference type="GO" id="GO:0050821">
    <property type="term" value="P:protein stabilization"/>
    <property type="evidence" value="ECO:0007669"/>
    <property type="project" value="TreeGrafter"/>
</dbReference>
<dbReference type="GO" id="GO:0005739">
    <property type="term" value="C:mitochondrion"/>
    <property type="evidence" value="ECO:0007669"/>
    <property type="project" value="TreeGrafter"/>
</dbReference>
<dbReference type="PROSITE" id="PS51501">
    <property type="entry name" value="ZF_DNL"/>
    <property type="match status" value="1"/>
</dbReference>
<reference evidence="6 7" key="1">
    <citation type="submission" date="2013-11" db="EMBL/GenBank/DDBJ databases">
        <title>Opisthorchis viverrini - life in the bile duct.</title>
        <authorList>
            <person name="Young N.D."/>
            <person name="Nagarajan N."/>
            <person name="Lin S.J."/>
            <person name="Korhonen P.K."/>
            <person name="Jex A.R."/>
            <person name="Hall R.S."/>
            <person name="Safavi-Hemami H."/>
            <person name="Kaewkong W."/>
            <person name="Bertrand D."/>
            <person name="Gao S."/>
            <person name="Seet Q."/>
            <person name="Wongkham S."/>
            <person name="Teh B.T."/>
            <person name="Wongkham C."/>
            <person name="Intapan P.M."/>
            <person name="Maleewong W."/>
            <person name="Yang X."/>
            <person name="Hu M."/>
            <person name="Wang Z."/>
            <person name="Hofmann A."/>
            <person name="Sternberg P.W."/>
            <person name="Tan P."/>
            <person name="Wang J."/>
            <person name="Gasser R.B."/>
        </authorList>
    </citation>
    <scope>NUCLEOTIDE SEQUENCE [LARGE SCALE GENOMIC DNA]</scope>
</reference>
<accession>A0A074ZAM0</accession>
<feature type="domain" description="DNL-type" evidence="5">
    <location>
        <begin position="157"/>
        <end position="250"/>
    </location>
</feature>
<keyword evidence="1" id="KW-0479">Metal-binding</keyword>
<name>A0A074ZAM0_OPIVI</name>
<keyword evidence="3" id="KW-0862">Zinc</keyword>
<dbReference type="STRING" id="6198.A0A074ZAM0"/>
<dbReference type="PANTHER" id="PTHR20922">
    <property type="entry name" value="DNL-TYPE ZINC FINGER PROTEIN"/>
    <property type="match status" value="1"/>
</dbReference>
<keyword evidence="7" id="KW-1185">Reference proteome</keyword>
<dbReference type="GO" id="GO:0008270">
    <property type="term" value="F:zinc ion binding"/>
    <property type="evidence" value="ECO:0007669"/>
    <property type="project" value="UniProtKB-KW"/>
</dbReference>
<dbReference type="Pfam" id="PF05180">
    <property type="entry name" value="zf-DNL"/>
    <property type="match status" value="1"/>
</dbReference>
<organism evidence="6 7">
    <name type="scientific">Opisthorchis viverrini</name>
    <name type="common">Southeast Asian liver fluke</name>
    <dbReference type="NCBI Taxonomy" id="6198"/>
    <lineage>
        <taxon>Eukaryota</taxon>
        <taxon>Metazoa</taxon>
        <taxon>Spiralia</taxon>
        <taxon>Lophotrochozoa</taxon>
        <taxon>Platyhelminthes</taxon>
        <taxon>Trematoda</taxon>
        <taxon>Digenea</taxon>
        <taxon>Opisthorchiida</taxon>
        <taxon>Opisthorchiata</taxon>
        <taxon>Opisthorchiidae</taxon>
        <taxon>Opisthorchis</taxon>
    </lineage>
</organism>
<evidence type="ECO:0000256" key="2">
    <source>
        <dbReference type="ARBA" id="ARBA00022771"/>
    </source>
</evidence>
<dbReference type="OrthoDB" id="512667at2759"/>
<protein>
    <recommendedName>
        <fullName evidence="5">DNL-type domain-containing protein</fullName>
    </recommendedName>
</protein>
<dbReference type="PANTHER" id="PTHR20922:SF13">
    <property type="entry name" value="DNL-TYPE ZINC FINGER PROTEIN"/>
    <property type="match status" value="1"/>
</dbReference>
<dbReference type="GO" id="GO:0030150">
    <property type="term" value="P:protein import into mitochondrial matrix"/>
    <property type="evidence" value="ECO:0007669"/>
    <property type="project" value="TreeGrafter"/>
</dbReference>
<evidence type="ECO:0000313" key="7">
    <source>
        <dbReference type="Proteomes" id="UP000054324"/>
    </source>
</evidence>
<dbReference type="InterPro" id="IPR024158">
    <property type="entry name" value="Mt_import_TIM15"/>
</dbReference>
<keyword evidence="2 4" id="KW-0863">Zinc-finger</keyword>